<proteinExistence type="predicted"/>
<evidence type="ECO:0000313" key="2">
    <source>
        <dbReference type="Proteomes" id="UP000274199"/>
    </source>
</evidence>
<protein>
    <submittedName>
        <fullName evidence="1">Uncharacterized protein</fullName>
    </submittedName>
</protein>
<organism evidence="1 2">
    <name type="scientific">Bacillus phage vB_BcoS-136</name>
    <dbReference type="NCBI Taxonomy" id="2419619"/>
    <lineage>
        <taxon>Viruses</taxon>
        <taxon>Duplodnaviria</taxon>
        <taxon>Heunggongvirae</taxon>
        <taxon>Uroviricota</taxon>
        <taxon>Caudoviricetes</taxon>
        <taxon>Heleneionescovirinae</taxon>
        <taxon>Kenyattavirus</taxon>
        <taxon>Kenyattavirus kv136</taxon>
    </lineage>
</organism>
<name>A0A3G3BW55_9CAUD</name>
<dbReference type="EMBL" id="MH884508">
    <property type="protein sequence ID" value="AYP68336.1"/>
    <property type="molecule type" value="Genomic_DNA"/>
</dbReference>
<keyword evidence="2" id="KW-1185">Reference proteome</keyword>
<sequence>MIVGHVCGKCSHMGEIWIPKNAIRKDEYGRVIHKAIEIKCPVCDNVEDVESIWKSIYETQSREEYERKEYDRLKKIYG</sequence>
<gene>
    <name evidence="1" type="ORF">vBBcoS136_00222</name>
</gene>
<dbReference type="Proteomes" id="UP000274199">
    <property type="component" value="Segment"/>
</dbReference>
<accession>A0A3G3BW55</accession>
<reference evidence="1 2" key="1">
    <citation type="submission" date="2018-09" db="EMBL/GenBank/DDBJ databases">
        <title>Comparative Genomic Analysis of Eight Novel Haloalkaliphilic Bacteriophages from Lake Elmenteita, Kenya.</title>
        <authorList>
            <person name="Akhwale J.K."/>
        </authorList>
    </citation>
    <scope>NUCLEOTIDE SEQUENCE [LARGE SCALE GENOMIC DNA]</scope>
</reference>
<evidence type="ECO:0000313" key="1">
    <source>
        <dbReference type="EMBL" id="AYP68336.1"/>
    </source>
</evidence>